<dbReference type="PANTHER" id="PTHR45702:SF6">
    <property type="entry name" value="DISINTEGRIN AND METALLOPROTEINASE DOMAIN-CONTAINING PROTEIN 17"/>
    <property type="match status" value="1"/>
</dbReference>
<dbReference type="SUPFAM" id="SSF55486">
    <property type="entry name" value="Metalloproteases ('zincins'), catalytic domain"/>
    <property type="match status" value="1"/>
</dbReference>
<dbReference type="InterPro" id="IPR024079">
    <property type="entry name" value="MetalloPept_cat_dom_sf"/>
</dbReference>
<dbReference type="AlphaFoldDB" id="A0ABD2NLJ1"/>
<keyword evidence="2" id="KW-1185">Reference proteome</keyword>
<dbReference type="Proteomes" id="UP001516400">
    <property type="component" value="Unassembled WGS sequence"/>
</dbReference>
<dbReference type="EMBL" id="JABFTP020000124">
    <property type="protein sequence ID" value="KAL3279543.1"/>
    <property type="molecule type" value="Genomic_DNA"/>
</dbReference>
<accession>A0ABD2NLJ1</accession>
<reference evidence="1 2" key="1">
    <citation type="journal article" date="2021" name="BMC Biol.">
        <title>Horizontally acquired antibacterial genes associated with adaptive radiation of ladybird beetles.</title>
        <authorList>
            <person name="Li H.S."/>
            <person name="Tang X.F."/>
            <person name="Huang Y.H."/>
            <person name="Xu Z.Y."/>
            <person name="Chen M.L."/>
            <person name="Du X.Y."/>
            <person name="Qiu B.Y."/>
            <person name="Chen P.T."/>
            <person name="Zhang W."/>
            <person name="Slipinski A."/>
            <person name="Escalona H.E."/>
            <person name="Waterhouse R.M."/>
            <person name="Zwick A."/>
            <person name="Pang H."/>
        </authorList>
    </citation>
    <scope>NUCLEOTIDE SEQUENCE [LARGE SCALE GENOMIC DNA]</scope>
    <source>
        <strain evidence="1">SYSU2018</strain>
    </source>
</reference>
<gene>
    <name evidence="1" type="ORF">HHI36_017050</name>
</gene>
<sequence length="271" mass="31442">MFSLNCIIVAFSILETGNSILRVKHYGTIHSSQIRHSIVKRGLSENNHPFNKINEIQFNSMGQKFRLILHPNTDVLHSKFRASEIDELGVEQPILIEQGDFYNGRVFGELSSSVSLHIENGIMMGSIELERETFHIEPSWRHIPELDNRTMIIYKQSDVILDWNKESTLLGARTCGVEEDFQNLDEYSNSSVLTRKKRQIIYEEENNFFPTKTRCSLLLVADYTFYMNMGGSSTKTTTNYLITLIDRVHKIYNNTVWRNILMVLVLKEWVS</sequence>
<name>A0ABD2NLJ1_9CUCU</name>
<comment type="caution">
    <text evidence="1">The sequence shown here is derived from an EMBL/GenBank/DDBJ whole genome shotgun (WGS) entry which is preliminary data.</text>
</comment>
<protein>
    <submittedName>
        <fullName evidence="1">Uncharacterized protein</fullName>
    </submittedName>
</protein>
<dbReference type="InterPro" id="IPR051489">
    <property type="entry name" value="ADAM_Metalloproteinase"/>
</dbReference>
<evidence type="ECO:0000313" key="1">
    <source>
        <dbReference type="EMBL" id="KAL3279543.1"/>
    </source>
</evidence>
<proteinExistence type="predicted"/>
<dbReference type="PANTHER" id="PTHR45702">
    <property type="entry name" value="ADAM10/ADAM17 METALLOPEPTIDASE FAMILY MEMBER"/>
    <property type="match status" value="1"/>
</dbReference>
<evidence type="ECO:0000313" key="2">
    <source>
        <dbReference type="Proteomes" id="UP001516400"/>
    </source>
</evidence>
<organism evidence="1 2">
    <name type="scientific">Cryptolaemus montrouzieri</name>
    <dbReference type="NCBI Taxonomy" id="559131"/>
    <lineage>
        <taxon>Eukaryota</taxon>
        <taxon>Metazoa</taxon>
        <taxon>Ecdysozoa</taxon>
        <taxon>Arthropoda</taxon>
        <taxon>Hexapoda</taxon>
        <taxon>Insecta</taxon>
        <taxon>Pterygota</taxon>
        <taxon>Neoptera</taxon>
        <taxon>Endopterygota</taxon>
        <taxon>Coleoptera</taxon>
        <taxon>Polyphaga</taxon>
        <taxon>Cucujiformia</taxon>
        <taxon>Coccinelloidea</taxon>
        <taxon>Coccinellidae</taxon>
        <taxon>Scymninae</taxon>
        <taxon>Scymnini</taxon>
        <taxon>Cryptolaemus</taxon>
    </lineage>
</organism>
<dbReference type="Gene3D" id="3.40.390.10">
    <property type="entry name" value="Collagenase (Catalytic Domain)"/>
    <property type="match status" value="1"/>
</dbReference>